<reference evidence="2 3" key="1">
    <citation type="submission" date="2023-01" db="EMBL/GenBank/DDBJ databases">
        <title>Analysis of 21 Apiospora genomes using comparative genomics revels a genus with tremendous synthesis potential of carbohydrate active enzymes and secondary metabolites.</title>
        <authorList>
            <person name="Sorensen T."/>
        </authorList>
    </citation>
    <scope>NUCLEOTIDE SEQUENCE [LARGE SCALE GENOMIC DNA]</scope>
    <source>
        <strain evidence="2 3">CBS 24483</strain>
    </source>
</reference>
<dbReference type="RefSeq" id="XP_066694122.1">
    <property type="nucleotide sequence ID" value="XM_066849979.1"/>
</dbReference>
<dbReference type="SUPFAM" id="SSF51905">
    <property type="entry name" value="FAD/NAD(P)-binding domain"/>
    <property type="match status" value="1"/>
</dbReference>
<dbReference type="InterPro" id="IPR036188">
    <property type="entry name" value="FAD/NAD-bd_sf"/>
</dbReference>
<dbReference type="InterPro" id="IPR006076">
    <property type="entry name" value="FAD-dep_OxRdtase"/>
</dbReference>
<comment type="caution">
    <text evidence="2">The sequence shown here is derived from an EMBL/GenBank/DDBJ whole genome shotgun (WGS) entry which is preliminary data.</text>
</comment>
<name>A0ABR1PWI7_9PEZI</name>
<evidence type="ECO:0000313" key="2">
    <source>
        <dbReference type="EMBL" id="KAK7941370.1"/>
    </source>
</evidence>
<accession>A0ABR1PWI7</accession>
<dbReference type="EMBL" id="JAQQWE010000009">
    <property type="protein sequence ID" value="KAK7941370.1"/>
    <property type="molecule type" value="Genomic_DNA"/>
</dbReference>
<keyword evidence="3" id="KW-1185">Reference proteome</keyword>
<dbReference type="PANTHER" id="PTHR13847:SF279">
    <property type="entry name" value="FAD DEPENDENT OXIDOREDUCTASE DOMAIN-CONTAINING PROTEIN-RELATED"/>
    <property type="match status" value="1"/>
</dbReference>
<organism evidence="2 3">
    <name type="scientific">Apiospora aurea</name>
    <dbReference type="NCBI Taxonomy" id="335848"/>
    <lineage>
        <taxon>Eukaryota</taxon>
        <taxon>Fungi</taxon>
        <taxon>Dikarya</taxon>
        <taxon>Ascomycota</taxon>
        <taxon>Pezizomycotina</taxon>
        <taxon>Sordariomycetes</taxon>
        <taxon>Xylariomycetidae</taxon>
        <taxon>Amphisphaeriales</taxon>
        <taxon>Apiosporaceae</taxon>
        <taxon>Apiospora</taxon>
    </lineage>
</organism>
<dbReference type="Pfam" id="PF01266">
    <property type="entry name" value="DAO"/>
    <property type="match status" value="1"/>
</dbReference>
<dbReference type="Proteomes" id="UP001391051">
    <property type="component" value="Unassembled WGS sequence"/>
</dbReference>
<dbReference type="PANTHER" id="PTHR13847">
    <property type="entry name" value="SARCOSINE DEHYDROGENASE-RELATED"/>
    <property type="match status" value="1"/>
</dbReference>
<evidence type="ECO:0000259" key="1">
    <source>
        <dbReference type="Pfam" id="PF01266"/>
    </source>
</evidence>
<gene>
    <name evidence="2" type="ORF">PG986_013757</name>
</gene>
<feature type="domain" description="FAD dependent oxidoreductase" evidence="1">
    <location>
        <begin position="42"/>
        <end position="437"/>
    </location>
</feature>
<dbReference type="GeneID" id="92083041"/>
<dbReference type="Gene3D" id="3.50.50.60">
    <property type="entry name" value="FAD/NAD(P)-binding domain"/>
    <property type="match status" value="1"/>
</dbReference>
<evidence type="ECO:0000313" key="3">
    <source>
        <dbReference type="Proteomes" id="UP001391051"/>
    </source>
</evidence>
<proteinExistence type="predicted"/>
<sequence>MAADKHTNPLLPVANPTLSSWCSEPHRLDSHRSTEQLPETCDVAIIGARLSGVSVAYSLSSPASQDPSDTGAPPPSIALLEARQVCSGATGRNGGHVKLKTASVLSIIEEHGLQAAEQFAALVRAQIDALREVVETEQLDCEFELRRSYDVFLNADEAREMESKWRESTQRGDKWTREHDFVGEKFAERVTSVKGARAAFSGPACSLWPYKLVTQLLEKAMERNPRLNLQTETPVLSVEAMDEGKSGTGIHTDRGSIRAKKVVFATNAYTAGLLPQYQGVINSYRVTASHLAPPKDAEPVFPHLSHTYNIEYGLQYPDTSTVDYLNPRPDGGIVVGGGRWLFQEPRELWQNNIDDSVLIEPVLEAGYFEGYMQRVFRGWESSGTELDRVWTGIMAATKDGMPHVGKVPQRENQWVIAAFNGGGMAQILILGKAIADMVKNGKPLEEMDAVVPRLFQTTLKRMQT</sequence>
<dbReference type="Gene3D" id="3.30.9.10">
    <property type="entry name" value="D-Amino Acid Oxidase, subunit A, domain 2"/>
    <property type="match status" value="1"/>
</dbReference>
<protein>
    <submittedName>
        <fullName evidence="2">FAD dependent oxidoreductase</fullName>
    </submittedName>
</protein>